<evidence type="ECO:0000313" key="1">
    <source>
        <dbReference type="EMBL" id="DAE12808.1"/>
    </source>
</evidence>
<organism evidence="1">
    <name type="scientific">Siphoviridae sp. ctOrJ23</name>
    <dbReference type="NCBI Taxonomy" id="2825481"/>
    <lineage>
        <taxon>Viruses</taxon>
        <taxon>Duplodnaviria</taxon>
        <taxon>Heunggongvirae</taxon>
        <taxon>Uroviricota</taxon>
        <taxon>Caudoviricetes</taxon>
    </lineage>
</organism>
<dbReference type="EMBL" id="BK015557">
    <property type="protein sequence ID" value="DAE12808.1"/>
    <property type="molecule type" value="Genomic_DNA"/>
</dbReference>
<sequence length="124" mass="14082">MNIDVSSFADEIAKQMNTYTEEVTEELEQVIQDDAKILRDELKSTSPVKTGDYKKGWRLKKVKQNGHYTVIVHNATDYQLTHLLEKGHAKKDGVGRVKAYPHIGSAEEKIVPKFLNDVEEILKG</sequence>
<reference evidence="1" key="1">
    <citation type="journal article" date="2021" name="Proc. Natl. Acad. Sci. U.S.A.">
        <title>A Catalog of Tens of Thousands of Viruses from Human Metagenomes Reveals Hidden Associations with Chronic Diseases.</title>
        <authorList>
            <person name="Tisza M.J."/>
            <person name="Buck C.B."/>
        </authorList>
    </citation>
    <scope>NUCLEOTIDE SEQUENCE</scope>
    <source>
        <strain evidence="1">CtOrJ23</strain>
    </source>
</reference>
<accession>A0A8S5Q1E3</accession>
<dbReference type="Pfam" id="PF04883">
    <property type="entry name" value="HK97-gp10_like"/>
    <property type="match status" value="1"/>
</dbReference>
<dbReference type="InterPro" id="IPR010064">
    <property type="entry name" value="HK97-gp10_tail"/>
</dbReference>
<proteinExistence type="predicted"/>
<protein>
    <submittedName>
        <fullName evidence="1">Putative tail component</fullName>
    </submittedName>
</protein>
<name>A0A8S5Q1E3_9CAUD</name>